<dbReference type="InterPro" id="IPR014958">
    <property type="entry name" value="DGC"/>
</dbReference>
<dbReference type="EMBL" id="JBHRUG010000001">
    <property type="protein sequence ID" value="MFC3282033.1"/>
    <property type="molecule type" value="Genomic_DNA"/>
</dbReference>
<reference evidence="2" key="1">
    <citation type="journal article" date="2019" name="Int. J. Syst. Evol. Microbiol.">
        <title>The Global Catalogue of Microorganisms (GCM) 10K type strain sequencing project: providing services to taxonomists for standard genome sequencing and annotation.</title>
        <authorList>
            <consortium name="The Broad Institute Genomics Platform"/>
            <consortium name="The Broad Institute Genome Sequencing Center for Infectious Disease"/>
            <person name="Wu L."/>
            <person name="Ma J."/>
        </authorList>
    </citation>
    <scope>NUCLEOTIDE SEQUENCE [LARGE SCALE GENOMIC DNA]</scope>
    <source>
        <strain evidence="2">CECT 7698</strain>
    </source>
</reference>
<keyword evidence="2" id="KW-1185">Reference proteome</keyword>
<comment type="caution">
    <text evidence="1">The sequence shown here is derived from an EMBL/GenBank/DDBJ whole genome shotgun (WGS) entry which is preliminary data.</text>
</comment>
<dbReference type="RefSeq" id="WP_386770396.1">
    <property type="nucleotide sequence ID" value="NZ_JBHRUG010000001.1"/>
</dbReference>
<evidence type="ECO:0000313" key="1">
    <source>
        <dbReference type="EMBL" id="MFC3282033.1"/>
    </source>
</evidence>
<dbReference type="Proteomes" id="UP001595579">
    <property type="component" value="Unassembled WGS sequence"/>
</dbReference>
<evidence type="ECO:0000313" key="2">
    <source>
        <dbReference type="Proteomes" id="UP001595579"/>
    </source>
</evidence>
<sequence>MSSASNWSCSTIGDCATWPCKIIDHTHRRRLDGPLRLPLPPALIYSCSGCSDVAQLANEVALRLDHAGVAEMSCIAGVTSTEHVAEPFTPQYHPSYLQRVIAAALSSI</sequence>
<name>A0ABV7LHW4_9GAMM</name>
<organism evidence="1 2">
    <name type="scientific">Litchfieldella rifensis</name>
    <dbReference type="NCBI Taxonomy" id="762643"/>
    <lineage>
        <taxon>Bacteria</taxon>
        <taxon>Pseudomonadati</taxon>
        <taxon>Pseudomonadota</taxon>
        <taxon>Gammaproteobacteria</taxon>
        <taxon>Oceanospirillales</taxon>
        <taxon>Halomonadaceae</taxon>
        <taxon>Litchfieldella</taxon>
    </lineage>
</organism>
<gene>
    <name evidence="1" type="ORF">ACFOEV_00240</name>
</gene>
<proteinExistence type="predicted"/>
<dbReference type="Pfam" id="PF08859">
    <property type="entry name" value="DGC"/>
    <property type="match status" value="1"/>
</dbReference>
<protein>
    <submittedName>
        <fullName evidence="1">Zinc-binding protein</fullName>
    </submittedName>
</protein>
<accession>A0ABV7LHW4</accession>